<name>A0AA88J1Z1_FICCA</name>
<protein>
    <recommendedName>
        <fullName evidence="10">RHOMBOID-like protein</fullName>
        <ecNumber evidence="10">3.4.21.105</ecNumber>
    </recommendedName>
</protein>
<comment type="function">
    <text evidence="10">Serine protease involved in intramembrane proteolysis.</text>
</comment>
<dbReference type="PANTHER" id="PTHR22936">
    <property type="entry name" value="RHOMBOID-RELATED"/>
    <property type="match status" value="1"/>
</dbReference>
<evidence type="ECO:0000256" key="2">
    <source>
        <dbReference type="ARBA" id="ARBA00004141"/>
    </source>
</evidence>
<dbReference type="GO" id="GO:0006508">
    <property type="term" value="P:proteolysis"/>
    <property type="evidence" value="ECO:0007669"/>
    <property type="project" value="UniProtKB-KW"/>
</dbReference>
<evidence type="ECO:0000256" key="8">
    <source>
        <dbReference type="ARBA" id="ARBA00022989"/>
    </source>
</evidence>
<dbReference type="AlphaFoldDB" id="A0AA88J1Z1"/>
<accession>A0AA88J1Z1</accession>
<keyword evidence="9 10" id="KW-0472">Membrane</keyword>
<evidence type="ECO:0000256" key="10">
    <source>
        <dbReference type="RuleBase" id="RU362115"/>
    </source>
</evidence>
<evidence type="ECO:0000256" key="3">
    <source>
        <dbReference type="ARBA" id="ARBA00009045"/>
    </source>
</evidence>
<dbReference type="GO" id="GO:0016020">
    <property type="term" value="C:membrane"/>
    <property type="evidence" value="ECO:0007669"/>
    <property type="project" value="UniProtKB-SubCell"/>
</dbReference>
<keyword evidence="8 10" id="KW-1133">Transmembrane helix</keyword>
<comment type="subcellular location">
    <subcellularLocation>
        <location evidence="2 10">Membrane</location>
        <topology evidence="2 10">Multi-pass membrane protein</topology>
    </subcellularLocation>
</comment>
<organism evidence="12 13">
    <name type="scientific">Ficus carica</name>
    <name type="common">Common fig</name>
    <dbReference type="NCBI Taxonomy" id="3494"/>
    <lineage>
        <taxon>Eukaryota</taxon>
        <taxon>Viridiplantae</taxon>
        <taxon>Streptophyta</taxon>
        <taxon>Embryophyta</taxon>
        <taxon>Tracheophyta</taxon>
        <taxon>Spermatophyta</taxon>
        <taxon>Magnoliopsida</taxon>
        <taxon>eudicotyledons</taxon>
        <taxon>Gunneridae</taxon>
        <taxon>Pentapetalae</taxon>
        <taxon>rosids</taxon>
        <taxon>fabids</taxon>
        <taxon>Rosales</taxon>
        <taxon>Moraceae</taxon>
        <taxon>Ficeae</taxon>
        <taxon>Ficus</taxon>
    </lineage>
</organism>
<reference evidence="12" key="1">
    <citation type="submission" date="2023-07" db="EMBL/GenBank/DDBJ databases">
        <title>draft genome sequence of fig (Ficus carica).</title>
        <authorList>
            <person name="Takahashi T."/>
            <person name="Nishimura K."/>
        </authorList>
    </citation>
    <scope>NUCLEOTIDE SEQUENCE</scope>
</reference>
<keyword evidence="5 10" id="KW-0812">Transmembrane</keyword>
<evidence type="ECO:0000256" key="4">
    <source>
        <dbReference type="ARBA" id="ARBA00022670"/>
    </source>
</evidence>
<dbReference type="SUPFAM" id="SSF144091">
    <property type="entry name" value="Rhomboid-like"/>
    <property type="match status" value="1"/>
</dbReference>
<comment type="caution">
    <text evidence="10">Lacks conserved residue(s) required for the propagation of feature annotation.</text>
</comment>
<evidence type="ECO:0000259" key="11">
    <source>
        <dbReference type="Pfam" id="PF01694"/>
    </source>
</evidence>
<comment type="catalytic activity">
    <reaction evidence="1 10">
        <text>Cleaves type-1 transmembrane domains using a catalytic dyad composed of serine and histidine that are contributed by different transmembrane domains.</text>
        <dbReference type="EC" id="3.4.21.105"/>
    </reaction>
</comment>
<sequence>MAGNQRPSSEIQIRVNSRRGYNAVHPVEIDATTPQQLSSSAAAAASPGVLREVKHFKKWVPWLIPVFVVANTIVFIITMYVNNCPDNSDSCIAKFLGRFSFQPFKENPLLGPSSTSLQKMGALDVSKVVDDHQGWRLLSCNWLHGGVFHILANMLSLLVIGIRLEQEFGFIRIGLLYVISGFGGSLLSALFLQSNISVGASGALFGLLGGMLSELITNWTIYVSKFAALFTLVVIIAVNLAVGILPHVDNFAHIGGFLTGFLLGFVFLIRPQFGWVSQRHASPAYDSAPVKSKFKTYQCVLPLKNIYGYSNKKENRNYPVAFFGKFIFERDSSIGTAISLSWLTVGLVMLLRGVDANDHCSWCHYLSCVPTSKWSCKTEPAFCWSNQVGDQLNLTCSSNNKTSTYTVSNPSSSRIQGLCTQLCS</sequence>
<gene>
    <name evidence="12" type="ORF">TIFTF001_028592</name>
</gene>
<keyword evidence="13" id="KW-1185">Reference proteome</keyword>
<dbReference type="Proteomes" id="UP001187192">
    <property type="component" value="Unassembled WGS sequence"/>
</dbReference>
<dbReference type="EC" id="3.4.21.105" evidence="10"/>
<feature type="transmembrane region" description="Helical" evidence="10">
    <location>
        <begin position="174"/>
        <end position="192"/>
    </location>
</feature>
<comment type="similarity">
    <text evidence="3 10">Belongs to the peptidase S54 family.</text>
</comment>
<dbReference type="Pfam" id="PF01694">
    <property type="entry name" value="Rhomboid"/>
    <property type="match status" value="1"/>
</dbReference>
<dbReference type="InterPro" id="IPR022764">
    <property type="entry name" value="Peptidase_S54_rhomboid_dom"/>
</dbReference>
<dbReference type="EMBL" id="BTGU01000088">
    <property type="protein sequence ID" value="GMN59496.1"/>
    <property type="molecule type" value="Genomic_DNA"/>
</dbReference>
<evidence type="ECO:0000313" key="13">
    <source>
        <dbReference type="Proteomes" id="UP001187192"/>
    </source>
</evidence>
<feature type="transmembrane region" description="Helical" evidence="10">
    <location>
        <begin position="198"/>
        <end position="219"/>
    </location>
</feature>
<keyword evidence="4 10" id="KW-0645">Protease</keyword>
<feature type="transmembrane region" description="Helical" evidence="10">
    <location>
        <begin position="142"/>
        <end position="162"/>
    </location>
</feature>
<dbReference type="Gene3D" id="1.20.1540.10">
    <property type="entry name" value="Rhomboid-like"/>
    <property type="match status" value="1"/>
</dbReference>
<evidence type="ECO:0000256" key="7">
    <source>
        <dbReference type="ARBA" id="ARBA00022825"/>
    </source>
</evidence>
<comment type="caution">
    <text evidence="12">The sequence shown here is derived from an EMBL/GenBank/DDBJ whole genome shotgun (WGS) entry which is preliminary data.</text>
</comment>
<evidence type="ECO:0000313" key="12">
    <source>
        <dbReference type="EMBL" id="GMN59496.1"/>
    </source>
</evidence>
<dbReference type="GO" id="GO:0005794">
    <property type="term" value="C:Golgi apparatus"/>
    <property type="evidence" value="ECO:0007669"/>
    <property type="project" value="UniProtKB-ARBA"/>
</dbReference>
<dbReference type="InterPro" id="IPR035952">
    <property type="entry name" value="Rhomboid-like_sf"/>
</dbReference>
<evidence type="ECO:0000256" key="5">
    <source>
        <dbReference type="ARBA" id="ARBA00022692"/>
    </source>
</evidence>
<dbReference type="InterPro" id="IPR002610">
    <property type="entry name" value="Peptidase_S54_rhomboid-like"/>
</dbReference>
<feature type="transmembrane region" description="Helical" evidence="10">
    <location>
        <begin position="59"/>
        <end position="80"/>
    </location>
</feature>
<keyword evidence="6 10" id="KW-0378">Hydrolase</keyword>
<evidence type="ECO:0000256" key="9">
    <source>
        <dbReference type="ARBA" id="ARBA00023136"/>
    </source>
</evidence>
<feature type="transmembrane region" description="Helical" evidence="10">
    <location>
        <begin position="226"/>
        <end position="245"/>
    </location>
</feature>
<dbReference type="PANTHER" id="PTHR22936:SF79">
    <property type="entry name" value="RHOMBOID-LIKE PROTEIN 4"/>
    <property type="match status" value="1"/>
</dbReference>
<feature type="domain" description="Peptidase S54 rhomboid" evidence="11">
    <location>
        <begin position="132"/>
        <end position="268"/>
    </location>
</feature>
<proteinExistence type="inferred from homology"/>
<evidence type="ECO:0000256" key="6">
    <source>
        <dbReference type="ARBA" id="ARBA00022801"/>
    </source>
</evidence>
<evidence type="ECO:0000256" key="1">
    <source>
        <dbReference type="ARBA" id="ARBA00000156"/>
    </source>
</evidence>
<feature type="transmembrane region" description="Helical" evidence="10">
    <location>
        <begin position="251"/>
        <end position="269"/>
    </location>
</feature>
<dbReference type="GO" id="GO:0004252">
    <property type="term" value="F:serine-type endopeptidase activity"/>
    <property type="evidence" value="ECO:0007669"/>
    <property type="project" value="InterPro"/>
</dbReference>
<keyword evidence="7 10" id="KW-0720">Serine protease</keyword>
<dbReference type="FunFam" id="1.20.1540.10:FF:000019">
    <property type="entry name" value="RHOMBOID-like protein"/>
    <property type="match status" value="1"/>
</dbReference>